<protein>
    <submittedName>
        <fullName evidence="1">Uncharacterized protein</fullName>
    </submittedName>
</protein>
<dbReference type="RefSeq" id="YP_010843539.1">
    <property type="nucleotide sequence ID" value="NC_027399.1"/>
</dbReference>
<organismHost>
    <name type="scientific">Klebsiella</name>
    <dbReference type="NCBI Taxonomy" id="570"/>
</organismHost>
<dbReference type="Proteomes" id="UP000202478">
    <property type="component" value="Segment"/>
</dbReference>
<sequence>MKLCKHCQKPKFKHQRETLNCPSPTRSLAANFNSTTVYDEYESDPVHYAIAQVQLKADIAEITAGLDELLAKGDINEQSYKMNLANATANLTRIAENSKRPEITESNSVLYVSFNDVVYFYDAQWEGNAVLEGEKAVEDLYFSNKFKEYYDAGIVPVLEVLDNESTEMIKVIYNEERAEFISDISRDEHLKERDTKQEEVSLSDLNNDDFVLPLHDKQWVLNTIRKNSDDDCDVEELECALKSCDGSVVLGKPDTENDGTYLMLGMKTNDGFLENDYCLLDSILLKEWSVLENSGLIEIGTFESHIDIDESKNKGITTFMSEVIARSLFSTEALDIKSTSDCKEFLKSEYNVQKAKRIKKEKWGKIEYRIFEDDNGEQYTIVTYCDKLISHYPFAYNEDY</sequence>
<organism evidence="1 2">
    <name type="scientific">Klebsiella phage K64-1</name>
    <name type="common">Bacteriophage K64-1</name>
    <dbReference type="NCBI Taxonomy" id="1439894"/>
    <lineage>
        <taxon>Viruses</taxon>
        <taxon>Duplodnaviria</taxon>
        <taxon>Heunggongvirae</taxon>
        <taxon>Uroviricota</taxon>
        <taxon>Caudoviricetes</taxon>
        <taxon>Alcyoneusvirus</taxon>
        <taxon>Alcyoneusvirus K641</taxon>
    </lineage>
</organism>
<evidence type="ECO:0000313" key="1">
    <source>
        <dbReference type="EMBL" id="BAQ02833.1"/>
    </source>
</evidence>
<dbReference type="OrthoDB" id="29528at10239"/>
<dbReference type="GeneID" id="80645724"/>
<reference evidence="1 2" key="1">
    <citation type="journal article" date="2014" name="Antimicrob. Agents Chemother.">
        <title>Identification of capsular types in carbapenem-resistant Klebsiella pneumoniae strains by wzc sequencing and implications in capsule depolymerase treatment.</title>
        <authorList>
            <person name="Pan Y.-J."/>
            <person name="Lin T.-L."/>
            <person name="Lin Y.-T."/>
            <person name="Su P.-A."/>
            <person name="Chen C.-T."/>
            <person name="Hsieh P.-F."/>
            <person name="Hsu C.-R."/>
            <person name="Chen C.-C."/>
            <person name="Hsieh Y.-C."/>
            <person name="Wang J.-T."/>
        </authorList>
    </citation>
    <scope>NUCLEOTIDE SEQUENCE [LARGE SCALE GENOMIC DNA]</scope>
</reference>
<dbReference type="KEGG" id="vg:80645724"/>
<dbReference type="EMBL" id="AB897757">
    <property type="protein sequence ID" value="BAQ02833.1"/>
    <property type="molecule type" value="Genomic_DNA"/>
</dbReference>
<proteinExistence type="predicted"/>
<keyword evidence="2" id="KW-1185">Reference proteome</keyword>
<accession>A0A0A8J9A0</accession>
<name>A0A0A8J9A0_BPK64</name>
<evidence type="ECO:0000313" key="2">
    <source>
        <dbReference type="Proteomes" id="UP000202478"/>
    </source>
</evidence>